<dbReference type="EMBL" id="JBGBPQ010000028">
    <property type="protein sequence ID" value="KAL1496564.1"/>
    <property type="molecule type" value="Genomic_DNA"/>
</dbReference>
<comment type="caution">
    <text evidence="8">The sequence shown here is derived from an EMBL/GenBank/DDBJ whole genome shotgun (WGS) entry which is preliminary data.</text>
</comment>
<evidence type="ECO:0000256" key="4">
    <source>
        <dbReference type="ARBA" id="ARBA00023136"/>
    </source>
</evidence>
<dbReference type="SMART" id="SM00724">
    <property type="entry name" value="TLC"/>
    <property type="match status" value="1"/>
</dbReference>
<dbReference type="Proteomes" id="UP001515480">
    <property type="component" value="Unassembled WGS sequence"/>
</dbReference>
<keyword evidence="4 5" id="KW-0472">Membrane</keyword>
<evidence type="ECO:0000313" key="9">
    <source>
        <dbReference type="Proteomes" id="UP001515480"/>
    </source>
</evidence>
<comment type="subcellular location">
    <subcellularLocation>
        <location evidence="1">Membrane</location>
        <topology evidence="1">Multi-pass membrane protein</topology>
    </subcellularLocation>
</comment>
<dbReference type="GO" id="GO:0055088">
    <property type="term" value="P:lipid homeostasis"/>
    <property type="evidence" value="ECO:0007669"/>
    <property type="project" value="TreeGrafter"/>
</dbReference>
<feature type="transmembrane region" description="Helical" evidence="6">
    <location>
        <begin position="150"/>
        <end position="168"/>
    </location>
</feature>
<feature type="transmembrane region" description="Helical" evidence="6">
    <location>
        <begin position="174"/>
        <end position="193"/>
    </location>
</feature>
<keyword evidence="9" id="KW-1185">Reference proteome</keyword>
<dbReference type="InterPro" id="IPR050846">
    <property type="entry name" value="TLCD"/>
</dbReference>
<evidence type="ECO:0000313" key="8">
    <source>
        <dbReference type="EMBL" id="KAL1496564.1"/>
    </source>
</evidence>
<protein>
    <recommendedName>
        <fullName evidence="7">TLC domain-containing protein</fullName>
    </recommendedName>
</protein>
<organism evidence="8 9">
    <name type="scientific">Prymnesium parvum</name>
    <name type="common">Toxic golden alga</name>
    <dbReference type="NCBI Taxonomy" id="97485"/>
    <lineage>
        <taxon>Eukaryota</taxon>
        <taxon>Haptista</taxon>
        <taxon>Haptophyta</taxon>
        <taxon>Prymnesiophyceae</taxon>
        <taxon>Prymnesiales</taxon>
        <taxon>Prymnesiaceae</taxon>
        <taxon>Prymnesium</taxon>
    </lineage>
</organism>
<keyword evidence="2 5" id="KW-0812">Transmembrane</keyword>
<feature type="domain" description="TLC" evidence="7">
    <location>
        <begin position="81"/>
        <end position="279"/>
    </location>
</feature>
<feature type="transmembrane region" description="Helical" evidence="6">
    <location>
        <begin position="42"/>
        <end position="65"/>
    </location>
</feature>
<dbReference type="PANTHER" id="PTHR13439:SF0">
    <property type="entry name" value="TOPOISOMERASE I DAMAGE AFFECTED PROTEIN 4"/>
    <property type="match status" value="1"/>
</dbReference>
<reference evidence="8 9" key="1">
    <citation type="journal article" date="2024" name="Science">
        <title>Giant polyketide synthase enzymes in the biosynthesis of giant marine polyether toxins.</title>
        <authorList>
            <person name="Fallon T.R."/>
            <person name="Shende V.V."/>
            <person name="Wierzbicki I.H."/>
            <person name="Pendleton A.L."/>
            <person name="Watervoot N.F."/>
            <person name="Auber R.P."/>
            <person name="Gonzalez D.J."/>
            <person name="Wisecaver J.H."/>
            <person name="Moore B.S."/>
        </authorList>
    </citation>
    <scope>NUCLEOTIDE SEQUENCE [LARGE SCALE GENOMIC DNA]</scope>
    <source>
        <strain evidence="8 9">12B1</strain>
    </source>
</reference>
<dbReference type="AlphaFoldDB" id="A0AB34IG24"/>
<feature type="transmembrane region" description="Helical" evidence="6">
    <location>
        <begin position="86"/>
        <end position="106"/>
    </location>
</feature>
<evidence type="ECO:0000256" key="1">
    <source>
        <dbReference type="ARBA" id="ARBA00004141"/>
    </source>
</evidence>
<dbReference type="GO" id="GO:0016020">
    <property type="term" value="C:membrane"/>
    <property type="evidence" value="ECO:0007669"/>
    <property type="project" value="UniProtKB-SubCell"/>
</dbReference>
<dbReference type="GO" id="GO:0005783">
    <property type="term" value="C:endoplasmic reticulum"/>
    <property type="evidence" value="ECO:0007669"/>
    <property type="project" value="TreeGrafter"/>
</dbReference>
<feature type="transmembrane region" description="Helical" evidence="6">
    <location>
        <begin position="250"/>
        <end position="268"/>
    </location>
</feature>
<evidence type="ECO:0000256" key="6">
    <source>
        <dbReference type="SAM" id="Phobius"/>
    </source>
</evidence>
<evidence type="ECO:0000256" key="5">
    <source>
        <dbReference type="PROSITE-ProRule" id="PRU00205"/>
    </source>
</evidence>
<proteinExistence type="predicted"/>
<feature type="transmembrane region" description="Helical" evidence="6">
    <location>
        <begin position="118"/>
        <end position="138"/>
    </location>
</feature>
<evidence type="ECO:0000256" key="3">
    <source>
        <dbReference type="ARBA" id="ARBA00022989"/>
    </source>
</evidence>
<evidence type="ECO:0000259" key="7">
    <source>
        <dbReference type="PROSITE" id="PS50922"/>
    </source>
</evidence>
<accession>A0AB34IG24</accession>
<evidence type="ECO:0000256" key="2">
    <source>
        <dbReference type="ARBA" id="ARBA00022692"/>
    </source>
</evidence>
<dbReference type="Pfam" id="PF03798">
    <property type="entry name" value="TRAM_LAG1_CLN8"/>
    <property type="match status" value="1"/>
</dbReference>
<sequence length="284" mass="32169">MSRSAWDEVLALELRRAESRSQLSLQMVVYCELFGVPQPYLVAPAILFSSFTALLAEVFVSYVSAPLLRLVDSDFDRRGAEQQRLWGGRLVSTIHACVAFSGAVYTTFLDPQILANPVGGHSIAWKLIGSFSAAYFLWDLSECLRYPALYGREYVFHACVCIAAYATSAWFNTFPWLGSFGLLYEASTPFVNLRQTLISLKRTNSRLFRMTEMTFFLLFFFVRICGGAYFLFYGLQMVLAEHCVALPHRLVAGMTVLSSSALNTFWFIQIVRRVIKNLTTKKKD</sequence>
<keyword evidence="3 6" id="KW-1133">Transmembrane helix</keyword>
<name>A0AB34IG24_PRYPA</name>
<gene>
    <name evidence="8" type="ORF">AB1Y20_014170</name>
</gene>
<feature type="transmembrane region" description="Helical" evidence="6">
    <location>
        <begin position="214"/>
        <end position="235"/>
    </location>
</feature>
<dbReference type="PROSITE" id="PS50922">
    <property type="entry name" value="TLC"/>
    <property type="match status" value="1"/>
</dbReference>
<dbReference type="PANTHER" id="PTHR13439">
    <property type="entry name" value="CT120 PROTEIN"/>
    <property type="match status" value="1"/>
</dbReference>
<dbReference type="InterPro" id="IPR006634">
    <property type="entry name" value="TLC-dom"/>
</dbReference>